<evidence type="ECO:0000313" key="2">
    <source>
        <dbReference type="Proteomes" id="UP000013525"/>
    </source>
</evidence>
<proteinExistence type="predicted"/>
<dbReference type="Proteomes" id="UP000013525">
    <property type="component" value="Unassembled WGS sequence"/>
</dbReference>
<dbReference type="AlphaFoldDB" id="R7WLY9"/>
<accession>R7WLY9</accession>
<evidence type="ECO:0000313" key="1">
    <source>
        <dbReference type="EMBL" id="EOM76326.1"/>
    </source>
</evidence>
<reference evidence="1 2" key="1">
    <citation type="journal article" date="2013" name="Genome Announc.">
        <title>Draft Genome Sequence of Rhodococcus rhodnii Strain LMG5362, a Symbiont of Rhodnius prolixus (Hemiptera, Reduviidae, Triatominae), the Principle Vector of Trypanosoma cruzi.</title>
        <authorList>
            <person name="Pachebat J.A."/>
            <person name="van Keulen G."/>
            <person name="Whitten M.M."/>
            <person name="Girdwood S."/>
            <person name="Del Sol R."/>
            <person name="Dyson P.J."/>
            <person name="Facey P.D."/>
        </authorList>
    </citation>
    <scope>NUCLEOTIDE SEQUENCE [LARGE SCALE GENOMIC DNA]</scope>
    <source>
        <strain evidence="1 2">LMG 5362</strain>
    </source>
</reference>
<sequence>MLDSINEIADTIGELPRTHILNSTIQIEFTCASQLRTGLANTLL</sequence>
<comment type="caution">
    <text evidence="1">The sequence shown here is derived from an EMBL/GenBank/DDBJ whole genome shotgun (WGS) entry which is preliminary data.</text>
</comment>
<gene>
    <name evidence="1" type="ORF">Rrhod_2327</name>
</gene>
<keyword evidence="2" id="KW-1185">Reference proteome</keyword>
<name>R7WLY9_9NOCA</name>
<protein>
    <submittedName>
        <fullName evidence="1">Uncharacterized protein</fullName>
    </submittedName>
</protein>
<organism evidence="1 2">
    <name type="scientific">Rhodococcus rhodnii LMG 5362</name>
    <dbReference type="NCBI Taxonomy" id="1273125"/>
    <lineage>
        <taxon>Bacteria</taxon>
        <taxon>Bacillati</taxon>
        <taxon>Actinomycetota</taxon>
        <taxon>Actinomycetes</taxon>
        <taxon>Mycobacteriales</taxon>
        <taxon>Nocardiaceae</taxon>
        <taxon>Rhodococcus</taxon>
    </lineage>
</organism>
<dbReference type="EMBL" id="APMY01000070">
    <property type="protein sequence ID" value="EOM76326.1"/>
    <property type="molecule type" value="Genomic_DNA"/>
</dbReference>